<accession>D8LSL6</accession>
<evidence type="ECO:0000259" key="9">
    <source>
        <dbReference type="SMART" id="SM00382"/>
    </source>
</evidence>
<gene>
    <name evidence="10" type="ORF">Esi_0074_0078</name>
</gene>
<dbReference type="GO" id="GO:0043001">
    <property type="term" value="P:Golgi to plasma membrane protein transport"/>
    <property type="evidence" value="ECO:0007669"/>
    <property type="project" value="TreeGrafter"/>
</dbReference>
<dbReference type="InterPro" id="IPR003959">
    <property type="entry name" value="ATPase_AAA_core"/>
</dbReference>
<dbReference type="EC" id="3.6.4.6" evidence="7"/>
<evidence type="ECO:0000256" key="5">
    <source>
        <dbReference type="ARBA" id="ARBA00022927"/>
    </source>
</evidence>
<comment type="cofactor">
    <cofactor evidence="7">
        <name>Mg(2+)</name>
        <dbReference type="ChEBI" id="CHEBI:18420"/>
    </cofactor>
    <text evidence="7">Binds 1 Mg(2+) ion per subunit.</text>
</comment>
<dbReference type="PANTHER" id="PTHR23078">
    <property type="entry name" value="VESICULAR-FUSION PROTEIN NSF"/>
    <property type="match status" value="1"/>
</dbReference>
<keyword evidence="2 7" id="KW-0813">Transport</keyword>
<dbReference type="PROSITE" id="PS00674">
    <property type="entry name" value="AAA"/>
    <property type="match status" value="1"/>
</dbReference>
<evidence type="ECO:0000256" key="8">
    <source>
        <dbReference type="SAM" id="MobiDB-lite"/>
    </source>
</evidence>
<evidence type="ECO:0000256" key="3">
    <source>
        <dbReference type="ARBA" id="ARBA00022741"/>
    </source>
</evidence>
<dbReference type="GO" id="GO:0005524">
    <property type="term" value="F:ATP binding"/>
    <property type="evidence" value="ECO:0007669"/>
    <property type="project" value="UniProtKB-UniRule"/>
</dbReference>
<dbReference type="EMBL" id="FN649760">
    <property type="protein sequence ID" value="CBN77853.1"/>
    <property type="molecule type" value="Genomic_DNA"/>
</dbReference>
<comment type="subcellular location">
    <subcellularLocation>
        <location evidence="7">Cytoplasm</location>
    </subcellularLocation>
</comment>
<feature type="region of interest" description="Disordered" evidence="8">
    <location>
        <begin position="1"/>
        <end position="67"/>
    </location>
</feature>
<dbReference type="InterPro" id="IPR003593">
    <property type="entry name" value="AAA+_ATPase"/>
</dbReference>
<dbReference type="Pfam" id="PF00004">
    <property type="entry name" value="AAA"/>
    <property type="match status" value="1"/>
</dbReference>
<evidence type="ECO:0000256" key="1">
    <source>
        <dbReference type="ARBA" id="ARBA00006914"/>
    </source>
</evidence>
<dbReference type="GO" id="GO:0046872">
    <property type="term" value="F:metal ion binding"/>
    <property type="evidence" value="ECO:0007669"/>
    <property type="project" value="UniProtKB-UniRule"/>
</dbReference>
<keyword evidence="7" id="KW-0378">Hydrolase</keyword>
<dbReference type="SUPFAM" id="SSF52540">
    <property type="entry name" value="P-loop containing nucleoside triphosphate hydrolases"/>
    <property type="match status" value="1"/>
</dbReference>
<feature type="compositionally biased region" description="Polar residues" evidence="8">
    <location>
        <begin position="50"/>
        <end position="59"/>
    </location>
</feature>
<evidence type="ECO:0000256" key="7">
    <source>
        <dbReference type="RuleBase" id="RU367045"/>
    </source>
</evidence>
<dbReference type="Gene3D" id="1.10.8.60">
    <property type="match status" value="1"/>
</dbReference>
<dbReference type="Proteomes" id="UP000002630">
    <property type="component" value="Unassembled WGS sequence"/>
</dbReference>
<name>D8LSL6_ECTSI</name>
<evidence type="ECO:0000256" key="4">
    <source>
        <dbReference type="ARBA" id="ARBA00022840"/>
    </source>
</evidence>
<keyword evidence="7" id="KW-0963">Cytoplasm</keyword>
<keyword evidence="3 6" id="KW-0547">Nucleotide-binding</keyword>
<evidence type="ECO:0000256" key="6">
    <source>
        <dbReference type="RuleBase" id="RU003651"/>
    </source>
</evidence>
<protein>
    <recommendedName>
        <fullName evidence="7">Vesicle-fusing ATPase</fullName>
        <ecNumber evidence="7">3.6.4.6</ecNumber>
    </recommendedName>
</protein>
<dbReference type="eggNOG" id="KOG0741">
    <property type="taxonomic scope" value="Eukaryota"/>
</dbReference>
<dbReference type="OrthoDB" id="195687at2759"/>
<dbReference type="InterPro" id="IPR039812">
    <property type="entry name" value="Vesicle-fus_ATPase"/>
</dbReference>
<keyword evidence="7" id="KW-0479">Metal-binding</keyword>
<keyword evidence="11" id="KW-1185">Reference proteome</keyword>
<comment type="function">
    <text evidence="7">Required for vesicle-mediated transport. Catalyzes the fusion of transport vesicles within the Golgi cisternae. Is also required for transport from the endoplasmic reticulum to the Golgi stack. Seems to function as a fusion protein required for the delivery of cargo proteins to all compartments of the Golgi stack independent of vesicle origin.</text>
</comment>
<dbReference type="GO" id="GO:0016887">
    <property type="term" value="F:ATP hydrolysis activity"/>
    <property type="evidence" value="ECO:0007669"/>
    <property type="project" value="InterPro"/>
</dbReference>
<evidence type="ECO:0000256" key="2">
    <source>
        <dbReference type="ARBA" id="ARBA00022448"/>
    </source>
</evidence>
<comment type="catalytic activity">
    <reaction evidence="7">
        <text>ATP + H2O = ADP + phosphate + H(+)</text>
        <dbReference type="Rhea" id="RHEA:13065"/>
        <dbReference type="ChEBI" id="CHEBI:15377"/>
        <dbReference type="ChEBI" id="CHEBI:15378"/>
        <dbReference type="ChEBI" id="CHEBI:30616"/>
        <dbReference type="ChEBI" id="CHEBI:43474"/>
        <dbReference type="ChEBI" id="CHEBI:456216"/>
        <dbReference type="EC" id="3.6.4.6"/>
    </reaction>
</comment>
<keyword evidence="7" id="KW-0931">ER-Golgi transport</keyword>
<dbReference type="SMART" id="SM00382">
    <property type="entry name" value="AAA"/>
    <property type="match status" value="1"/>
</dbReference>
<dbReference type="PANTHER" id="PTHR23078:SF3">
    <property type="entry name" value="VESICLE-FUSING ATPASE"/>
    <property type="match status" value="1"/>
</dbReference>
<sequence>MGLQRQHHKEHQQQRRRQETSVPGYRSSVGSNRCRVAQTHQHQAHKTEEGVTSSTTTAGGRSVPDGEGELTLLDELLERCAEATKSDAAAESSHTGSSEWAGFKTAPELLEGVRAVLSRARQRSRHSDGSALAWSWLTLSPRPVRVAVATPEDGRVGVYLTVLPAGNGNPPSHRPMYGCHMLSRVLAGEVEQVKSNSKRVIGRSTHSLETPVWSSFGGGARRLINESFQPAIILEVVMYDWSRGSGYSGSYAAPGTSSSGSAELRAEAEGIGRAEAAGVEGDGGGESGPAKNGILPIVAMDACPCPPALLFRDGDVYEEEEGEEDGGRGLTLVRSDGGAVEQGRAAGEVVGGGVEDLLTADGLACDVGGLDGQLEDIVRRVLSTRSIPTELRQALGVGHVRGLLLHGPPGCGKTLLARELSRRLGARPPKLVSGPEILDKWVGEAERKVRLLFLDAELDHERCVQTGEDPAGLPLNLICFDEIDALCRSRGSLSGDTSGVRDSVVNQILSKMDGLVNLQNVLVVGMTNRKELLDEALLRPGRMEVCMPIPLPDAAGREQILAIHLRKAREAGLVSPEVTDAALGKKTGGFSGADLAGLVRSATSFAIADWRGRLDGNGEANGERAVEITAENFEQALREVDSSGGGRRGRLSAIGGAVRGGLARVLRAPRGGG</sequence>
<dbReference type="InterPro" id="IPR003960">
    <property type="entry name" value="ATPase_AAA_CS"/>
</dbReference>
<dbReference type="InterPro" id="IPR027417">
    <property type="entry name" value="P-loop_NTPase"/>
</dbReference>
<organism evidence="10 11">
    <name type="scientific">Ectocarpus siliculosus</name>
    <name type="common">Brown alga</name>
    <name type="synonym">Conferva siliculosa</name>
    <dbReference type="NCBI Taxonomy" id="2880"/>
    <lineage>
        <taxon>Eukaryota</taxon>
        <taxon>Sar</taxon>
        <taxon>Stramenopiles</taxon>
        <taxon>Ochrophyta</taxon>
        <taxon>PX clade</taxon>
        <taxon>Phaeophyceae</taxon>
        <taxon>Ectocarpales</taxon>
        <taxon>Ectocarpaceae</taxon>
        <taxon>Ectocarpus</taxon>
    </lineage>
</organism>
<keyword evidence="5 7" id="KW-0653">Protein transport</keyword>
<dbReference type="GO" id="GO:0006891">
    <property type="term" value="P:intra-Golgi vesicle-mediated transport"/>
    <property type="evidence" value="ECO:0007669"/>
    <property type="project" value="TreeGrafter"/>
</dbReference>
<feature type="compositionally biased region" description="Basic residues" evidence="8">
    <location>
        <begin position="1"/>
        <end position="10"/>
    </location>
</feature>
<dbReference type="AlphaFoldDB" id="D8LSL6"/>
<dbReference type="GO" id="GO:0005795">
    <property type="term" value="C:Golgi stack"/>
    <property type="evidence" value="ECO:0007669"/>
    <property type="project" value="TreeGrafter"/>
</dbReference>
<dbReference type="FunFam" id="3.40.50.300:FF:000154">
    <property type="entry name" value="Vesicle-fusing ATPase 1"/>
    <property type="match status" value="1"/>
</dbReference>
<keyword evidence="7" id="KW-0460">Magnesium</keyword>
<feature type="domain" description="AAA+ ATPase" evidence="9">
    <location>
        <begin position="399"/>
        <end position="553"/>
    </location>
</feature>
<dbReference type="STRING" id="2880.D8LSL6"/>
<evidence type="ECO:0000313" key="11">
    <source>
        <dbReference type="Proteomes" id="UP000002630"/>
    </source>
</evidence>
<dbReference type="Gene3D" id="3.40.50.300">
    <property type="entry name" value="P-loop containing nucleotide triphosphate hydrolases"/>
    <property type="match status" value="1"/>
</dbReference>
<dbReference type="GO" id="GO:0035494">
    <property type="term" value="P:SNARE complex disassembly"/>
    <property type="evidence" value="ECO:0007669"/>
    <property type="project" value="InterPro"/>
</dbReference>
<dbReference type="InParanoid" id="D8LSL6"/>
<keyword evidence="4 6" id="KW-0067">ATP-binding</keyword>
<proteinExistence type="inferred from homology"/>
<evidence type="ECO:0000313" key="10">
    <source>
        <dbReference type="EMBL" id="CBN77853.1"/>
    </source>
</evidence>
<reference evidence="10 11" key="1">
    <citation type="journal article" date="2010" name="Nature">
        <title>The Ectocarpus genome and the independent evolution of multicellularity in brown algae.</title>
        <authorList>
            <person name="Cock J.M."/>
            <person name="Sterck L."/>
            <person name="Rouze P."/>
            <person name="Scornet D."/>
            <person name="Allen A.E."/>
            <person name="Amoutzias G."/>
            <person name="Anthouard V."/>
            <person name="Artiguenave F."/>
            <person name="Aury J.M."/>
            <person name="Badger J.H."/>
            <person name="Beszteri B."/>
            <person name="Billiau K."/>
            <person name="Bonnet E."/>
            <person name="Bothwell J.H."/>
            <person name="Bowler C."/>
            <person name="Boyen C."/>
            <person name="Brownlee C."/>
            <person name="Carrano C.J."/>
            <person name="Charrier B."/>
            <person name="Cho G.Y."/>
            <person name="Coelho S.M."/>
            <person name="Collen J."/>
            <person name="Corre E."/>
            <person name="Da Silva C."/>
            <person name="Delage L."/>
            <person name="Delaroque N."/>
            <person name="Dittami S.M."/>
            <person name="Doulbeau S."/>
            <person name="Elias M."/>
            <person name="Farnham G."/>
            <person name="Gachon C.M."/>
            <person name="Gschloessl B."/>
            <person name="Heesch S."/>
            <person name="Jabbari K."/>
            <person name="Jubin C."/>
            <person name="Kawai H."/>
            <person name="Kimura K."/>
            <person name="Kloareg B."/>
            <person name="Kupper F.C."/>
            <person name="Lang D."/>
            <person name="Le Bail A."/>
            <person name="Leblanc C."/>
            <person name="Lerouge P."/>
            <person name="Lohr M."/>
            <person name="Lopez P.J."/>
            <person name="Martens C."/>
            <person name="Maumus F."/>
            <person name="Michel G."/>
            <person name="Miranda-Saavedra D."/>
            <person name="Morales J."/>
            <person name="Moreau H."/>
            <person name="Motomura T."/>
            <person name="Nagasato C."/>
            <person name="Napoli C.A."/>
            <person name="Nelson D.R."/>
            <person name="Nyvall-Collen P."/>
            <person name="Peters A.F."/>
            <person name="Pommier C."/>
            <person name="Potin P."/>
            <person name="Poulain J."/>
            <person name="Quesneville H."/>
            <person name="Read B."/>
            <person name="Rensing S.A."/>
            <person name="Ritter A."/>
            <person name="Rousvoal S."/>
            <person name="Samanta M."/>
            <person name="Samson G."/>
            <person name="Schroeder D.C."/>
            <person name="Segurens B."/>
            <person name="Strittmatter M."/>
            <person name="Tonon T."/>
            <person name="Tregear J.W."/>
            <person name="Valentin K."/>
            <person name="von Dassow P."/>
            <person name="Yamagishi T."/>
            <person name="Van de Peer Y."/>
            <person name="Wincker P."/>
        </authorList>
    </citation>
    <scope>NUCLEOTIDE SEQUENCE [LARGE SCALE GENOMIC DNA]</scope>
    <source>
        <strain evidence="11">Ec32 / CCAP1310/4</strain>
    </source>
</reference>
<comment type="similarity">
    <text evidence="1 6">Belongs to the AAA ATPase family.</text>
</comment>